<gene>
    <name evidence="1" type="ORF">KIW84_021900</name>
</gene>
<dbReference type="Gramene" id="Psat02G0190000-T1">
    <property type="protein sequence ID" value="KAI5435256.1"/>
    <property type="gene ID" value="KIW84_021900"/>
</dbReference>
<dbReference type="Proteomes" id="UP001058974">
    <property type="component" value="Chromosome 2"/>
</dbReference>
<keyword evidence="2" id="KW-1185">Reference proteome</keyword>
<dbReference type="EMBL" id="JAMSHJ010000002">
    <property type="protein sequence ID" value="KAI5435256.1"/>
    <property type="molecule type" value="Genomic_DNA"/>
</dbReference>
<proteinExistence type="predicted"/>
<organism evidence="1 2">
    <name type="scientific">Pisum sativum</name>
    <name type="common">Garden pea</name>
    <name type="synonym">Lathyrus oleraceus</name>
    <dbReference type="NCBI Taxonomy" id="3888"/>
    <lineage>
        <taxon>Eukaryota</taxon>
        <taxon>Viridiplantae</taxon>
        <taxon>Streptophyta</taxon>
        <taxon>Embryophyta</taxon>
        <taxon>Tracheophyta</taxon>
        <taxon>Spermatophyta</taxon>
        <taxon>Magnoliopsida</taxon>
        <taxon>eudicotyledons</taxon>
        <taxon>Gunneridae</taxon>
        <taxon>Pentapetalae</taxon>
        <taxon>rosids</taxon>
        <taxon>fabids</taxon>
        <taxon>Fabales</taxon>
        <taxon>Fabaceae</taxon>
        <taxon>Papilionoideae</taxon>
        <taxon>50 kb inversion clade</taxon>
        <taxon>NPAAA clade</taxon>
        <taxon>Hologalegina</taxon>
        <taxon>IRL clade</taxon>
        <taxon>Fabeae</taxon>
        <taxon>Lathyrus</taxon>
    </lineage>
</organism>
<evidence type="ECO:0000313" key="1">
    <source>
        <dbReference type="EMBL" id="KAI5435256.1"/>
    </source>
</evidence>
<evidence type="ECO:0000313" key="2">
    <source>
        <dbReference type="Proteomes" id="UP001058974"/>
    </source>
</evidence>
<dbReference type="AlphaFoldDB" id="A0A9D4YEV7"/>
<name>A0A9D4YEV7_PEA</name>
<protein>
    <submittedName>
        <fullName evidence="1">Uncharacterized protein</fullName>
    </submittedName>
</protein>
<comment type="caution">
    <text evidence="1">The sequence shown here is derived from an EMBL/GenBank/DDBJ whole genome shotgun (WGS) entry which is preliminary data.</text>
</comment>
<reference evidence="1 2" key="1">
    <citation type="journal article" date="2022" name="Nat. Genet.">
        <title>Improved pea reference genome and pan-genome highlight genomic features and evolutionary characteristics.</title>
        <authorList>
            <person name="Yang T."/>
            <person name="Liu R."/>
            <person name="Luo Y."/>
            <person name="Hu S."/>
            <person name="Wang D."/>
            <person name="Wang C."/>
            <person name="Pandey M.K."/>
            <person name="Ge S."/>
            <person name="Xu Q."/>
            <person name="Li N."/>
            <person name="Li G."/>
            <person name="Huang Y."/>
            <person name="Saxena R.K."/>
            <person name="Ji Y."/>
            <person name="Li M."/>
            <person name="Yan X."/>
            <person name="He Y."/>
            <person name="Liu Y."/>
            <person name="Wang X."/>
            <person name="Xiang C."/>
            <person name="Varshney R.K."/>
            <person name="Ding H."/>
            <person name="Gao S."/>
            <person name="Zong X."/>
        </authorList>
    </citation>
    <scope>NUCLEOTIDE SEQUENCE [LARGE SCALE GENOMIC DNA]</scope>
    <source>
        <strain evidence="1 2">cv. Zhongwan 6</strain>
    </source>
</reference>
<sequence>MQHQDRFEIDYFDIQFKTNDDGAQERRYEKLFRRTMLPTRPSQVNAATFLLAHLRIVSRSSSGSINVGGLITSLVVALGLEHELEPIPTLLGSTALDINVIMLPDPIRIDMRDNRNWIFEVEDSEDDDANQFPHKDGVDIDIESIWDEPPPPPPHSPHIPVSPAHITRFAADHFVGTSSRH</sequence>
<accession>A0A9D4YEV7</accession>